<evidence type="ECO:0000313" key="2">
    <source>
        <dbReference type="EMBL" id="OGY88115.1"/>
    </source>
</evidence>
<evidence type="ECO:0000259" key="1">
    <source>
        <dbReference type="Pfam" id="PF01592"/>
    </source>
</evidence>
<comment type="caution">
    <text evidence="2">The sequence shown here is derived from an EMBL/GenBank/DDBJ whole genome shotgun (WGS) entry which is preliminary data.</text>
</comment>
<dbReference type="AlphaFoldDB" id="A0A1G2BGD3"/>
<evidence type="ECO:0000313" key="3">
    <source>
        <dbReference type="Proteomes" id="UP000176420"/>
    </source>
</evidence>
<dbReference type="SUPFAM" id="SSF82649">
    <property type="entry name" value="SufE/NifU"/>
    <property type="match status" value="1"/>
</dbReference>
<organism evidence="2 3">
    <name type="scientific">Candidatus Kerfeldbacteria bacterium RIFOXYB2_FULL_38_14</name>
    <dbReference type="NCBI Taxonomy" id="1798547"/>
    <lineage>
        <taxon>Bacteria</taxon>
        <taxon>Candidatus Kerfeldiibacteriota</taxon>
    </lineage>
</organism>
<dbReference type="Proteomes" id="UP000176420">
    <property type="component" value="Unassembled WGS sequence"/>
</dbReference>
<dbReference type="PANTHER" id="PTHR10093">
    <property type="entry name" value="IRON-SULFUR CLUSTER ASSEMBLY ENZYME NIFU HOMOLOG"/>
    <property type="match status" value="1"/>
</dbReference>
<name>A0A1G2BGD3_9BACT</name>
<sequence>MDLYQQEILEHFKHPHHHGKINDANITQKERNSSCGDELTFYLQVDGEKVVNVSFEGDGCAISQAAASMLTDEIIGKKLTEIKIFSKEKIIELLGIDLGPTRLKCALLSLQGIQQAIKKLPNIS</sequence>
<dbReference type="Pfam" id="PF01592">
    <property type="entry name" value="NifU_N"/>
    <property type="match status" value="1"/>
</dbReference>
<feature type="domain" description="NIF system FeS cluster assembly NifU N-terminal" evidence="1">
    <location>
        <begin position="4"/>
        <end position="121"/>
    </location>
</feature>
<gene>
    <name evidence="2" type="ORF">A2319_01645</name>
</gene>
<dbReference type="CDD" id="cd06664">
    <property type="entry name" value="IscU_like"/>
    <property type="match status" value="1"/>
</dbReference>
<accession>A0A1G2BGD3</accession>
<dbReference type="Gene3D" id="3.90.1010.10">
    <property type="match status" value="1"/>
</dbReference>
<dbReference type="EMBL" id="MHKI01000004">
    <property type="protein sequence ID" value="OGY88115.1"/>
    <property type="molecule type" value="Genomic_DNA"/>
</dbReference>
<reference evidence="2 3" key="1">
    <citation type="journal article" date="2016" name="Nat. Commun.">
        <title>Thousands of microbial genomes shed light on interconnected biogeochemical processes in an aquifer system.</title>
        <authorList>
            <person name="Anantharaman K."/>
            <person name="Brown C.T."/>
            <person name="Hug L.A."/>
            <person name="Sharon I."/>
            <person name="Castelle C.J."/>
            <person name="Probst A.J."/>
            <person name="Thomas B.C."/>
            <person name="Singh A."/>
            <person name="Wilkins M.J."/>
            <person name="Karaoz U."/>
            <person name="Brodie E.L."/>
            <person name="Williams K.H."/>
            <person name="Hubbard S.S."/>
            <person name="Banfield J.F."/>
        </authorList>
    </citation>
    <scope>NUCLEOTIDE SEQUENCE [LARGE SCALE GENOMIC DNA]</scope>
</reference>
<dbReference type="GO" id="GO:0005506">
    <property type="term" value="F:iron ion binding"/>
    <property type="evidence" value="ECO:0007669"/>
    <property type="project" value="InterPro"/>
</dbReference>
<proteinExistence type="predicted"/>
<dbReference type="GO" id="GO:0051536">
    <property type="term" value="F:iron-sulfur cluster binding"/>
    <property type="evidence" value="ECO:0007669"/>
    <property type="project" value="InterPro"/>
</dbReference>
<dbReference type="GO" id="GO:0016226">
    <property type="term" value="P:iron-sulfur cluster assembly"/>
    <property type="evidence" value="ECO:0007669"/>
    <property type="project" value="InterPro"/>
</dbReference>
<dbReference type="InterPro" id="IPR002871">
    <property type="entry name" value="NIF_FeS_clus_asmbl_NifU_N"/>
</dbReference>
<protein>
    <submittedName>
        <fullName evidence="2">SUF system NifU family Fe-S cluster assembly protein</fullName>
    </submittedName>
</protein>
<dbReference type="NCBIfam" id="TIGR01994">
    <property type="entry name" value="SUF_scaf_2"/>
    <property type="match status" value="1"/>
</dbReference>